<dbReference type="FunFam" id="3.90.170.10:FF:000001">
    <property type="entry name" value="Adenylosuccinate synthetase"/>
    <property type="match status" value="1"/>
</dbReference>
<comment type="pathway">
    <text evidence="8 9">Purine metabolism; AMP biosynthesis via de novo pathway; AMP from IMP: step 1/2.</text>
</comment>
<feature type="active site" description="Proton donor" evidence="8">
    <location>
        <position position="56"/>
    </location>
</feature>
<dbReference type="eggNOG" id="COG0104">
    <property type="taxonomic scope" value="Bacteria"/>
</dbReference>
<dbReference type="GO" id="GO:0000287">
    <property type="term" value="F:magnesium ion binding"/>
    <property type="evidence" value="ECO:0007669"/>
    <property type="project" value="UniProtKB-UniRule"/>
</dbReference>
<comment type="subcellular location">
    <subcellularLocation>
        <location evidence="8">Cytoplasm</location>
    </subcellularLocation>
</comment>
<dbReference type="GO" id="GO:0044208">
    <property type="term" value="P:'de novo' AMP biosynthetic process"/>
    <property type="evidence" value="ECO:0007669"/>
    <property type="project" value="UniProtKB-UniRule"/>
</dbReference>
<feature type="binding site" evidence="8">
    <location>
        <begin position="27"/>
        <end position="33"/>
    </location>
    <ligand>
        <name>GTP</name>
        <dbReference type="ChEBI" id="CHEBI:37565"/>
    </ligand>
</feature>
<dbReference type="NCBIfam" id="TIGR00184">
    <property type="entry name" value="purA"/>
    <property type="match status" value="1"/>
</dbReference>
<comment type="catalytic activity">
    <reaction evidence="8 9">
        <text>IMP + L-aspartate + GTP = N(6)-(1,2-dicarboxyethyl)-AMP + GDP + phosphate + 2 H(+)</text>
        <dbReference type="Rhea" id="RHEA:15753"/>
        <dbReference type="ChEBI" id="CHEBI:15378"/>
        <dbReference type="ChEBI" id="CHEBI:29991"/>
        <dbReference type="ChEBI" id="CHEBI:37565"/>
        <dbReference type="ChEBI" id="CHEBI:43474"/>
        <dbReference type="ChEBI" id="CHEBI:57567"/>
        <dbReference type="ChEBI" id="CHEBI:58053"/>
        <dbReference type="ChEBI" id="CHEBI:58189"/>
        <dbReference type="EC" id="6.3.4.4"/>
    </reaction>
</comment>
<name>E6MJV0_9FIRM</name>
<feature type="binding site" evidence="8">
    <location>
        <position position="320"/>
    </location>
    <ligand>
        <name>GTP</name>
        <dbReference type="ChEBI" id="CHEBI:37565"/>
    </ligand>
</feature>
<evidence type="ECO:0000313" key="11">
    <source>
        <dbReference type="Proteomes" id="UP000004754"/>
    </source>
</evidence>
<keyword evidence="11" id="KW-1185">Reference proteome</keyword>
<dbReference type="Proteomes" id="UP000004754">
    <property type="component" value="Unassembled WGS sequence"/>
</dbReference>
<dbReference type="PANTHER" id="PTHR11846:SF0">
    <property type="entry name" value="ADENYLOSUCCINATE SYNTHETASE"/>
    <property type="match status" value="1"/>
</dbReference>
<dbReference type="AlphaFoldDB" id="E6MJV0"/>
<dbReference type="InterPro" id="IPR042109">
    <property type="entry name" value="Adenylosuccinate_synth_dom1"/>
</dbReference>
<feature type="binding site" evidence="8">
    <location>
        <begin position="314"/>
        <end position="320"/>
    </location>
    <ligand>
        <name>substrate</name>
    </ligand>
</feature>
<evidence type="ECO:0000256" key="1">
    <source>
        <dbReference type="ARBA" id="ARBA00011738"/>
    </source>
</evidence>
<feature type="binding site" evidence="8">
    <location>
        <begin position="346"/>
        <end position="348"/>
    </location>
    <ligand>
        <name>GTP</name>
        <dbReference type="ChEBI" id="CHEBI:37565"/>
    </ligand>
</feature>
<feature type="binding site" description="in other chain" evidence="8">
    <location>
        <position position="318"/>
    </location>
    <ligand>
        <name>IMP</name>
        <dbReference type="ChEBI" id="CHEBI:58053"/>
        <note>ligand shared between dimeric partners</note>
    </ligand>
</feature>
<feature type="binding site" description="in other chain" evidence="8">
    <location>
        <begin position="28"/>
        <end position="31"/>
    </location>
    <ligand>
        <name>IMP</name>
        <dbReference type="ChEBI" id="CHEBI:58053"/>
        <note>ligand shared between dimeric partners</note>
    </ligand>
</feature>
<comment type="cofactor">
    <cofactor evidence="8">
        <name>Mg(2+)</name>
        <dbReference type="ChEBI" id="CHEBI:18420"/>
    </cofactor>
    <text evidence="8">Binds 1 Mg(2+) ion per subunit.</text>
</comment>
<evidence type="ECO:0000256" key="3">
    <source>
        <dbReference type="ARBA" id="ARBA00022723"/>
    </source>
</evidence>
<dbReference type="InterPro" id="IPR018220">
    <property type="entry name" value="Adenylosuccin_syn_GTP-bd"/>
</dbReference>
<evidence type="ECO:0000256" key="7">
    <source>
        <dbReference type="ARBA" id="ARBA00023134"/>
    </source>
</evidence>
<dbReference type="Gene3D" id="3.90.170.10">
    <property type="entry name" value="Adenylosuccinate Synthetase, subunit A, domain 3"/>
    <property type="match status" value="1"/>
</dbReference>
<comment type="similarity">
    <text evidence="8 9">Belongs to the adenylosuccinate synthetase family.</text>
</comment>
<dbReference type="SMART" id="SM00788">
    <property type="entry name" value="Adenylsucc_synt"/>
    <property type="match status" value="1"/>
</dbReference>
<dbReference type="Gene3D" id="1.10.300.10">
    <property type="entry name" value="Adenylosuccinate Synthetase, subunit A, domain 2"/>
    <property type="match status" value="1"/>
</dbReference>
<feature type="binding site" description="in other chain" evidence="8">
    <location>
        <position position="140"/>
    </location>
    <ligand>
        <name>IMP</name>
        <dbReference type="ChEBI" id="CHEBI:58053"/>
        <note>ligand shared between dimeric partners</note>
    </ligand>
</feature>
<dbReference type="SUPFAM" id="SSF52540">
    <property type="entry name" value="P-loop containing nucleoside triphosphate hydrolases"/>
    <property type="match status" value="1"/>
</dbReference>
<dbReference type="InterPro" id="IPR042110">
    <property type="entry name" value="Adenylosuccinate_synth_dom2"/>
</dbReference>
<protein>
    <recommendedName>
        <fullName evidence="8 9">Adenylosuccinate synthetase</fullName>
        <shortName evidence="8">AMPSase</shortName>
        <shortName evidence="8">AdSS</shortName>
        <ecNumber evidence="8 9">6.3.4.4</ecNumber>
    </recommendedName>
    <alternativeName>
        <fullName evidence="8">IMP--aspartate ligase</fullName>
    </alternativeName>
</protein>
<evidence type="ECO:0000256" key="2">
    <source>
        <dbReference type="ARBA" id="ARBA00022598"/>
    </source>
</evidence>
<sequence>MKIIWRCFSLRKDLKMAITVLVGAQWGDEGKGKIIDYLADKQDLIVRFQGGDNAGHTVINDAGVFKLHLIPSGIFNKNGESLIGTGTVVNPDVLAEEMAQIEAAGVTTDNLRISGKAHILMPYHQKLDELMEAKGGIGTTKRGIGVCYAYKMLRKNLRMEDLLDLSRAHEKLTVYLDVVNNMLAAYGGEAVALAELDEKLGSWADRFADRIVDPISYLHRYIDAGKNILFEGQLAAMKDIDQGIYPYVTSSCPSAAYAAVTGGFPAKKIDKVIGVAKAFSSAVGAGPFPTEDADDPQIAIIRGDGSKADDEFGARTGRSRRLGWLDLPVLRYTTMINGFDEVALCKIDKLDDLDSIKVCTGYQLDGRKIDHFPNTDELERVEPIYETLPGWRTPTTGIRKIADLPENARNYIRFIEERIGAPIHYVGVGADREALATR</sequence>
<comment type="caution">
    <text evidence="10">The sequence shown here is derived from an EMBL/GenBank/DDBJ whole genome shotgun (WGS) entry which is preliminary data.</text>
</comment>
<dbReference type="GO" id="GO:0004019">
    <property type="term" value="F:adenylosuccinate synthase activity"/>
    <property type="evidence" value="ECO:0007669"/>
    <property type="project" value="UniProtKB-UniRule"/>
</dbReference>
<feature type="binding site" description="in other chain" evidence="8">
    <location>
        <begin position="53"/>
        <end position="56"/>
    </location>
    <ligand>
        <name>IMP</name>
        <dbReference type="ChEBI" id="CHEBI:58053"/>
        <note>ligand shared between dimeric partners</note>
    </ligand>
</feature>
<gene>
    <name evidence="8 10" type="primary">purA</name>
    <name evidence="10" type="ORF">HMP0721_2285</name>
</gene>
<comment type="subunit">
    <text evidence="1 8">Homodimer.</text>
</comment>
<dbReference type="InterPro" id="IPR001114">
    <property type="entry name" value="Adenylosuccinate_synthetase"/>
</dbReference>
<dbReference type="InterPro" id="IPR027417">
    <property type="entry name" value="P-loop_NTPase"/>
</dbReference>
<keyword evidence="8" id="KW-0963">Cytoplasm</keyword>
<dbReference type="PANTHER" id="PTHR11846">
    <property type="entry name" value="ADENYLOSUCCINATE SYNTHETASE"/>
    <property type="match status" value="1"/>
</dbReference>
<keyword evidence="3 8" id="KW-0479">Metal-binding</keyword>
<evidence type="ECO:0000256" key="6">
    <source>
        <dbReference type="ARBA" id="ARBA00022842"/>
    </source>
</evidence>
<keyword evidence="6 8" id="KW-0460">Magnesium</keyword>
<feature type="binding site" evidence="8">
    <location>
        <position position="154"/>
    </location>
    <ligand>
        <name>IMP</name>
        <dbReference type="ChEBI" id="CHEBI:58053"/>
        <note>ligand shared between dimeric partners</note>
    </ligand>
</feature>
<feature type="active site" description="Proton acceptor" evidence="8">
    <location>
        <position position="28"/>
    </location>
</feature>
<dbReference type="HOGENOM" id="CLU_029848_0_0_9"/>
<feature type="binding site" evidence="8">
    <location>
        <begin position="427"/>
        <end position="429"/>
    </location>
    <ligand>
        <name>GTP</name>
        <dbReference type="ChEBI" id="CHEBI:37565"/>
    </ligand>
</feature>
<evidence type="ECO:0000256" key="4">
    <source>
        <dbReference type="ARBA" id="ARBA00022741"/>
    </source>
</evidence>
<dbReference type="UniPathway" id="UPA00075">
    <property type="reaction ID" value="UER00335"/>
</dbReference>
<dbReference type="STRING" id="887929.HMP0721_2285"/>
<keyword evidence="4 8" id="KW-0547">Nucleotide-binding</keyword>
<dbReference type="HAMAP" id="MF_00011">
    <property type="entry name" value="Adenylosucc_synth"/>
    <property type="match status" value="1"/>
</dbReference>
<dbReference type="InterPro" id="IPR042111">
    <property type="entry name" value="Adenylosuccinate_synth_dom3"/>
</dbReference>
<dbReference type="Pfam" id="PF00709">
    <property type="entry name" value="Adenylsucc_synt"/>
    <property type="match status" value="1"/>
</dbReference>
<comment type="function">
    <text evidence="8">Plays an important role in the de novo pathway of purine nucleotide biosynthesis. Catalyzes the first committed step in the biosynthesis of AMP from IMP.</text>
</comment>
<evidence type="ECO:0000313" key="10">
    <source>
        <dbReference type="EMBL" id="EFV00637.1"/>
    </source>
</evidence>
<evidence type="ECO:0000256" key="9">
    <source>
        <dbReference type="RuleBase" id="RU000520"/>
    </source>
</evidence>
<keyword evidence="7 8" id="KW-0342">GTP-binding</keyword>
<dbReference type="FunFam" id="1.10.300.10:FF:000001">
    <property type="entry name" value="Adenylosuccinate synthetase"/>
    <property type="match status" value="1"/>
</dbReference>
<comment type="caution">
    <text evidence="8">Lacks conserved residue(s) required for the propagation of feature annotation.</text>
</comment>
<reference evidence="10 11" key="1">
    <citation type="submission" date="2010-12" db="EMBL/GenBank/DDBJ databases">
        <authorList>
            <person name="Muzny D."/>
            <person name="Qin X."/>
            <person name="Deng J."/>
            <person name="Jiang H."/>
            <person name="Liu Y."/>
            <person name="Qu J."/>
            <person name="Song X.-Z."/>
            <person name="Zhang L."/>
            <person name="Thornton R."/>
            <person name="Coyle M."/>
            <person name="Francisco L."/>
            <person name="Jackson L."/>
            <person name="Javaid M."/>
            <person name="Korchina V."/>
            <person name="Kovar C."/>
            <person name="Mata R."/>
            <person name="Mathew T."/>
            <person name="Ngo R."/>
            <person name="Nguyen L."/>
            <person name="Nguyen N."/>
            <person name="Okwuonu G."/>
            <person name="Ongeri F."/>
            <person name="Pham C."/>
            <person name="Simmons D."/>
            <person name="Wilczek-Boney K."/>
            <person name="Hale W."/>
            <person name="Jakkamsetti A."/>
            <person name="Pham P."/>
            <person name="Ruth R."/>
            <person name="San Lucas F."/>
            <person name="Warren J."/>
            <person name="Zhang J."/>
            <person name="Zhao Z."/>
            <person name="Zhou C."/>
            <person name="Zhu D."/>
            <person name="Lee S."/>
            <person name="Bess C."/>
            <person name="Blankenburg K."/>
            <person name="Forbes L."/>
            <person name="Fu Q."/>
            <person name="Gubbala S."/>
            <person name="Hirani K."/>
            <person name="Jayaseelan J.C."/>
            <person name="Lara F."/>
            <person name="Munidasa M."/>
            <person name="Palculict T."/>
            <person name="Patil S."/>
            <person name="Pu L.-L."/>
            <person name="Saada N."/>
            <person name="Tang L."/>
            <person name="Weissenberger G."/>
            <person name="Zhu Y."/>
            <person name="Hemphill L."/>
            <person name="Shang Y."/>
            <person name="Youmans B."/>
            <person name="Ayvaz T."/>
            <person name="Ross M."/>
            <person name="Santibanez J."/>
            <person name="Aqrawi P."/>
            <person name="Gross S."/>
            <person name="Joshi V."/>
            <person name="Fowler G."/>
            <person name="Nazareth L."/>
            <person name="Reid J."/>
            <person name="Worley K."/>
            <person name="Petrosino J."/>
            <person name="Highlander S."/>
            <person name="Gibbs R."/>
        </authorList>
    </citation>
    <scope>NUCLEOTIDE SEQUENCE [LARGE SCALE GENOMIC DNA]</scope>
    <source>
        <strain evidence="10 11">ATCC 23263</strain>
    </source>
</reference>
<proteinExistence type="inferred from homology"/>
<feature type="binding site" evidence="8">
    <location>
        <position position="28"/>
    </location>
    <ligand>
        <name>Mg(2+)</name>
        <dbReference type="ChEBI" id="CHEBI:18420"/>
    </ligand>
</feature>
<dbReference type="GO" id="GO:0005737">
    <property type="term" value="C:cytoplasm"/>
    <property type="evidence" value="ECO:0007669"/>
    <property type="project" value="UniProtKB-SubCell"/>
</dbReference>
<dbReference type="PROSITE" id="PS01266">
    <property type="entry name" value="ADENYLOSUCCIN_SYN_1"/>
    <property type="match status" value="1"/>
</dbReference>
<dbReference type="Gene3D" id="3.40.440.10">
    <property type="entry name" value="Adenylosuccinate Synthetase, subunit A, domain 1"/>
    <property type="match status" value="1"/>
</dbReference>
<organism evidence="10 11">
    <name type="scientific">Pseudoramibacter alactolyticus ATCC 23263</name>
    <dbReference type="NCBI Taxonomy" id="887929"/>
    <lineage>
        <taxon>Bacteria</taxon>
        <taxon>Bacillati</taxon>
        <taxon>Bacillota</taxon>
        <taxon>Clostridia</taxon>
        <taxon>Eubacteriales</taxon>
        <taxon>Eubacteriaceae</taxon>
        <taxon>Pseudoramibacter</taxon>
    </lineage>
</organism>
<evidence type="ECO:0000256" key="8">
    <source>
        <dbReference type="HAMAP-Rule" id="MF_00011"/>
    </source>
</evidence>
<dbReference type="EMBL" id="AEQN01000032">
    <property type="protein sequence ID" value="EFV00637.1"/>
    <property type="molecule type" value="Genomic_DNA"/>
</dbReference>
<dbReference type="NCBIfam" id="NF002223">
    <property type="entry name" value="PRK01117.1"/>
    <property type="match status" value="1"/>
</dbReference>
<feature type="binding site" description="in other chain" evidence="8">
    <location>
        <position position="249"/>
    </location>
    <ligand>
        <name>IMP</name>
        <dbReference type="ChEBI" id="CHEBI:58053"/>
        <note>ligand shared between dimeric partners</note>
    </ligand>
</feature>
<accession>E6MJV0</accession>
<keyword evidence="5 8" id="KW-0658">Purine biosynthesis</keyword>
<feature type="binding site" evidence="8">
    <location>
        <position position="55"/>
    </location>
    <ligand>
        <name>Mg(2+)</name>
        <dbReference type="ChEBI" id="CHEBI:18420"/>
    </ligand>
</feature>
<dbReference type="GO" id="GO:0046040">
    <property type="term" value="P:IMP metabolic process"/>
    <property type="evidence" value="ECO:0007669"/>
    <property type="project" value="TreeGrafter"/>
</dbReference>
<dbReference type="GO" id="GO:0005525">
    <property type="term" value="F:GTP binding"/>
    <property type="evidence" value="ECO:0007669"/>
    <property type="project" value="UniProtKB-UniRule"/>
</dbReference>
<feature type="binding site" evidence="8">
    <location>
        <begin position="55"/>
        <end position="57"/>
    </location>
    <ligand>
        <name>GTP</name>
        <dbReference type="ChEBI" id="CHEBI:37565"/>
    </ligand>
</feature>
<evidence type="ECO:0000256" key="5">
    <source>
        <dbReference type="ARBA" id="ARBA00022755"/>
    </source>
</evidence>
<dbReference type="EC" id="6.3.4.4" evidence="8 9"/>
<dbReference type="CDD" id="cd03108">
    <property type="entry name" value="AdSS"/>
    <property type="match status" value="1"/>
</dbReference>
<keyword evidence="2 8" id="KW-0436">Ligase</keyword>